<name>A0A1G1XU67_9BACT</name>
<sequence>MILKRIKNNINGFTLMELLVTMVITLLIFIIISTSFILTQRVFREGNTRAELIQNGRITTDLMAREIRQAVEIVTTLPPDNSNPAIIPHDLQFEDGHVTSQIQYLKYYLEGNLLRRQIIVYDFETNPGVYVYWNDTDPFGEPRQNILEDKIIGEYFSNIDFYGLDVINLDITLEKNDERIKIKSIIFPRNI</sequence>
<evidence type="ECO:0000313" key="3">
    <source>
        <dbReference type="Proteomes" id="UP000176241"/>
    </source>
</evidence>
<dbReference type="NCBIfam" id="TIGR02532">
    <property type="entry name" value="IV_pilin_GFxxxE"/>
    <property type="match status" value="1"/>
</dbReference>
<proteinExistence type="predicted"/>
<dbReference type="Pfam" id="PF07963">
    <property type="entry name" value="N_methyl"/>
    <property type="match status" value="1"/>
</dbReference>
<organism evidence="2 3">
    <name type="scientific">Candidatus Buchananbacteria bacterium RIFCSPHIGHO2_01_FULL_39_8</name>
    <dbReference type="NCBI Taxonomy" id="1797533"/>
    <lineage>
        <taxon>Bacteria</taxon>
        <taxon>Candidatus Buchananiibacteriota</taxon>
    </lineage>
</organism>
<evidence type="ECO:0000256" key="1">
    <source>
        <dbReference type="SAM" id="Phobius"/>
    </source>
</evidence>
<keyword evidence="1" id="KW-1133">Transmembrane helix</keyword>
<feature type="transmembrane region" description="Helical" evidence="1">
    <location>
        <begin position="12"/>
        <end position="38"/>
    </location>
</feature>
<dbReference type="EMBL" id="MHIC01000053">
    <property type="protein sequence ID" value="OGY43140.1"/>
    <property type="molecule type" value="Genomic_DNA"/>
</dbReference>
<keyword evidence="1" id="KW-0812">Transmembrane</keyword>
<dbReference type="InterPro" id="IPR012902">
    <property type="entry name" value="N_methyl_site"/>
</dbReference>
<protein>
    <recommendedName>
        <fullName evidence="4">Type II secretion system protein J</fullName>
    </recommendedName>
</protein>
<keyword evidence="1" id="KW-0472">Membrane</keyword>
<dbReference type="Proteomes" id="UP000176241">
    <property type="component" value="Unassembled WGS sequence"/>
</dbReference>
<comment type="caution">
    <text evidence="2">The sequence shown here is derived from an EMBL/GenBank/DDBJ whole genome shotgun (WGS) entry which is preliminary data.</text>
</comment>
<accession>A0A1G1XU67</accession>
<gene>
    <name evidence="2" type="ORF">A2731_03600</name>
</gene>
<dbReference type="STRING" id="1797533.A2731_03600"/>
<evidence type="ECO:0008006" key="4">
    <source>
        <dbReference type="Google" id="ProtNLM"/>
    </source>
</evidence>
<evidence type="ECO:0000313" key="2">
    <source>
        <dbReference type="EMBL" id="OGY43140.1"/>
    </source>
</evidence>
<reference evidence="2 3" key="1">
    <citation type="journal article" date="2016" name="Nat. Commun.">
        <title>Thousands of microbial genomes shed light on interconnected biogeochemical processes in an aquifer system.</title>
        <authorList>
            <person name="Anantharaman K."/>
            <person name="Brown C.T."/>
            <person name="Hug L.A."/>
            <person name="Sharon I."/>
            <person name="Castelle C.J."/>
            <person name="Probst A.J."/>
            <person name="Thomas B.C."/>
            <person name="Singh A."/>
            <person name="Wilkins M.J."/>
            <person name="Karaoz U."/>
            <person name="Brodie E.L."/>
            <person name="Williams K.H."/>
            <person name="Hubbard S.S."/>
            <person name="Banfield J.F."/>
        </authorList>
    </citation>
    <scope>NUCLEOTIDE SEQUENCE [LARGE SCALE GENOMIC DNA]</scope>
</reference>
<dbReference type="AlphaFoldDB" id="A0A1G1XU67"/>